<evidence type="ECO:0000313" key="3">
    <source>
        <dbReference type="Proteomes" id="UP000199025"/>
    </source>
</evidence>
<gene>
    <name evidence="2" type="ORF">SAMN05421835_10236</name>
</gene>
<accession>A0A1I3LT36</accession>
<keyword evidence="1" id="KW-1133">Transmembrane helix</keyword>
<proteinExistence type="predicted"/>
<keyword evidence="1" id="KW-0812">Transmembrane</keyword>
<dbReference type="EMBL" id="FORP01000002">
    <property type="protein sequence ID" value="SFI87938.1"/>
    <property type="molecule type" value="Genomic_DNA"/>
</dbReference>
<evidence type="ECO:0000256" key="1">
    <source>
        <dbReference type="SAM" id="Phobius"/>
    </source>
</evidence>
<dbReference type="Proteomes" id="UP000199025">
    <property type="component" value="Unassembled WGS sequence"/>
</dbReference>
<organism evidence="2 3">
    <name type="scientific">Amycolatopsis sacchari</name>
    <dbReference type="NCBI Taxonomy" id="115433"/>
    <lineage>
        <taxon>Bacteria</taxon>
        <taxon>Bacillati</taxon>
        <taxon>Actinomycetota</taxon>
        <taxon>Actinomycetes</taxon>
        <taxon>Pseudonocardiales</taxon>
        <taxon>Pseudonocardiaceae</taxon>
        <taxon>Amycolatopsis</taxon>
    </lineage>
</organism>
<reference evidence="2 3" key="1">
    <citation type="submission" date="2016-10" db="EMBL/GenBank/DDBJ databases">
        <authorList>
            <person name="de Groot N.N."/>
        </authorList>
    </citation>
    <scope>NUCLEOTIDE SEQUENCE [LARGE SCALE GENOMIC DNA]</scope>
    <source>
        <strain evidence="2 3">DSM 44468</strain>
    </source>
</reference>
<dbReference type="OrthoDB" id="3678714at2"/>
<sequence length="329" mass="36337">MLPVAHLPAFESDSTALHLAHLRERGRVPWEWLAWIGLLVVLHAASGFETTDFIGLPVGLAAWLGWTVWRRLRFVRWTRPAEALLREQPWLPVDVSLRGRRIVAGGTVFALPGMPREVRNVIARTGRVWFVGPDGGLAVIRVEGSGRPWRARVRRRAGRVTAPRAVDHWWRKRRRFRLAAGFAGLFAAALVALLVATVIEPPAPDEIAYVLVAYGMVVVPLAALVFVARRSRPPAPGTWTRIAGAVDDADYIEDDEPLVHGWAVLPEIGPVEVEIGGCPLDLYTDIWFHRRMYVLGRPRPGEVVLGLPGFPVTATAFLGGEPSLIATSE</sequence>
<feature type="transmembrane region" description="Helical" evidence="1">
    <location>
        <begin position="53"/>
        <end position="69"/>
    </location>
</feature>
<dbReference type="STRING" id="115433.SAMN05421835_10236"/>
<evidence type="ECO:0000313" key="2">
    <source>
        <dbReference type="EMBL" id="SFI87938.1"/>
    </source>
</evidence>
<keyword evidence="1" id="KW-0472">Membrane</keyword>
<protein>
    <submittedName>
        <fullName evidence="2">Uncharacterized protein</fullName>
    </submittedName>
</protein>
<feature type="transmembrane region" description="Helical" evidence="1">
    <location>
        <begin position="178"/>
        <end position="201"/>
    </location>
</feature>
<keyword evidence="3" id="KW-1185">Reference proteome</keyword>
<dbReference type="AlphaFoldDB" id="A0A1I3LT36"/>
<dbReference type="RefSeq" id="WP_091504391.1">
    <property type="nucleotide sequence ID" value="NZ_FORP01000002.1"/>
</dbReference>
<name>A0A1I3LT36_9PSEU</name>
<feature type="transmembrane region" description="Helical" evidence="1">
    <location>
        <begin position="207"/>
        <end position="228"/>
    </location>
</feature>